<dbReference type="AlphaFoldDB" id="K0S1S1"/>
<comment type="caution">
    <text evidence="2">The sequence shown here is derived from an EMBL/GenBank/DDBJ whole genome shotgun (WGS) entry which is preliminary data.</text>
</comment>
<evidence type="ECO:0000313" key="3">
    <source>
        <dbReference type="Proteomes" id="UP000266841"/>
    </source>
</evidence>
<proteinExistence type="predicted"/>
<dbReference type="Proteomes" id="UP000266841">
    <property type="component" value="Unassembled WGS sequence"/>
</dbReference>
<evidence type="ECO:0000313" key="2">
    <source>
        <dbReference type="EMBL" id="EJK55006.1"/>
    </source>
</evidence>
<keyword evidence="3" id="KW-1185">Reference proteome</keyword>
<accession>K0S1S1</accession>
<gene>
    <name evidence="2" type="ORF">THAOC_25312</name>
</gene>
<organism evidence="2 3">
    <name type="scientific">Thalassiosira oceanica</name>
    <name type="common">Marine diatom</name>
    <dbReference type="NCBI Taxonomy" id="159749"/>
    <lineage>
        <taxon>Eukaryota</taxon>
        <taxon>Sar</taxon>
        <taxon>Stramenopiles</taxon>
        <taxon>Ochrophyta</taxon>
        <taxon>Bacillariophyta</taxon>
        <taxon>Coscinodiscophyceae</taxon>
        <taxon>Thalassiosirophycidae</taxon>
        <taxon>Thalassiosirales</taxon>
        <taxon>Thalassiosiraceae</taxon>
        <taxon>Thalassiosira</taxon>
    </lineage>
</organism>
<feature type="compositionally biased region" description="Basic residues" evidence="1">
    <location>
        <begin position="76"/>
        <end position="86"/>
    </location>
</feature>
<reference evidence="2 3" key="1">
    <citation type="journal article" date="2012" name="Genome Biol.">
        <title>Genome and low-iron response of an oceanic diatom adapted to chronic iron limitation.</title>
        <authorList>
            <person name="Lommer M."/>
            <person name="Specht M."/>
            <person name="Roy A.S."/>
            <person name="Kraemer L."/>
            <person name="Andreson R."/>
            <person name="Gutowska M.A."/>
            <person name="Wolf J."/>
            <person name="Bergner S.V."/>
            <person name="Schilhabel M.B."/>
            <person name="Klostermeier U.C."/>
            <person name="Beiko R.G."/>
            <person name="Rosenstiel P."/>
            <person name="Hippler M."/>
            <person name="Laroche J."/>
        </authorList>
    </citation>
    <scope>NUCLEOTIDE SEQUENCE [LARGE SCALE GENOMIC DNA]</scope>
    <source>
        <strain evidence="2 3">CCMP1005</strain>
    </source>
</reference>
<dbReference type="EMBL" id="AGNL01034899">
    <property type="protein sequence ID" value="EJK55006.1"/>
    <property type="molecule type" value="Genomic_DNA"/>
</dbReference>
<name>K0S1S1_THAOC</name>
<sequence length="94" mass="10242">MPDNGELAGGTGVGADRRAAVRRGRAYMKIHGGRWCFYGLCRREAIGYERREAGGRSAGWELGLHREGVGLGGAHHSGKRSRRCRGHSYEAMDG</sequence>
<evidence type="ECO:0000256" key="1">
    <source>
        <dbReference type="SAM" id="MobiDB-lite"/>
    </source>
</evidence>
<feature type="region of interest" description="Disordered" evidence="1">
    <location>
        <begin position="72"/>
        <end position="94"/>
    </location>
</feature>
<protein>
    <submittedName>
        <fullName evidence="2">Uncharacterized protein</fullName>
    </submittedName>
</protein>